<gene>
    <name evidence="7" type="ORF">N0V93_007001</name>
</gene>
<reference evidence="7" key="1">
    <citation type="submission" date="2022-10" db="EMBL/GenBank/DDBJ databases">
        <title>Tapping the CABI collections for fungal endophytes: first genome assemblies for Collariella, Neodidymelliopsis, Ascochyta clinopodiicola, Didymella pomorum, Didymosphaeria variabile, Neocosmospora piperis and Neocucurbitaria cava.</title>
        <authorList>
            <person name="Hill R."/>
        </authorList>
    </citation>
    <scope>NUCLEOTIDE SEQUENCE</scope>
    <source>
        <strain evidence="7">IMI 355082</strain>
    </source>
</reference>
<comment type="similarity">
    <text evidence="5">Belongs to the anthrone oxygenase family.</text>
</comment>
<proteinExistence type="inferred from homology"/>
<dbReference type="EMBL" id="JAPEVB010000004">
    <property type="protein sequence ID" value="KAJ4389531.1"/>
    <property type="molecule type" value="Genomic_DNA"/>
</dbReference>
<evidence type="ECO:0000256" key="2">
    <source>
        <dbReference type="ARBA" id="ARBA00022692"/>
    </source>
</evidence>
<keyword evidence="8" id="KW-1185">Reference proteome</keyword>
<keyword evidence="3 6" id="KW-1133">Transmembrane helix</keyword>
<name>A0A9W8YRU1_9PEZI</name>
<feature type="transmembrane region" description="Helical" evidence="6">
    <location>
        <begin position="60"/>
        <end position="77"/>
    </location>
</feature>
<evidence type="ECO:0000313" key="7">
    <source>
        <dbReference type="EMBL" id="KAJ4389531.1"/>
    </source>
</evidence>
<evidence type="ECO:0000256" key="5">
    <source>
        <dbReference type="ARBA" id="ARBA00034313"/>
    </source>
</evidence>
<feature type="transmembrane region" description="Helical" evidence="6">
    <location>
        <begin position="89"/>
        <end position="110"/>
    </location>
</feature>
<evidence type="ECO:0000313" key="8">
    <source>
        <dbReference type="Proteomes" id="UP001140453"/>
    </source>
</evidence>
<comment type="subcellular location">
    <subcellularLocation>
        <location evidence="1">Membrane</location>
        <topology evidence="1">Multi-pass membrane protein</topology>
    </subcellularLocation>
</comment>
<organism evidence="7 8">
    <name type="scientific">Gnomoniopsis smithogilvyi</name>
    <dbReference type="NCBI Taxonomy" id="1191159"/>
    <lineage>
        <taxon>Eukaryota</taxon>
        <taxon>Fungi</taxon>
        <taxon>Dikarya</taxon>
        <taxon>Ascomycota</taxon>
        <taxon>Pezizomycotina</taxon>
        <taxon>Sordariomycetes</taxon>
        <taxon>Sordariomycetidae</taxon>
        <taxon>Diaporthales</taxon>
        <taxon>Gnomoniaceae</taxon>
        <taxon>Gnomoniopsis</taxon>
    </lineage>
</organism>
<sequence length="138" mass="14933">MTEYNNTVRTTTSLLGITSTLLLSGINIGTSLLFVPHLYTLPIETSIRIFDSLYHDGAKVVVPLAATSILSYTYLAYYHAPTAEQRTELALAAGLVVSTLAWTQLVVMPVNNRLVSIARKGGSGKVGGWGEGRGRRHE</sequence>
<dbReference type="InterPro" id="IPR013901">
    <property type="entry name" value="Anthrone_oxy"/>
</dbReference>
<keyword evidence="2 6" id="KW-0812">Transmembrane</keyword>
<dbReference type="OrthoDB" id="5954308at2759"/>
<evidence type="ECO:0000256" key="3">
    <source>
        <dbReference type="ARBA" id="ARBA00022989"/>
    </source>
</evidence>
<dbReference type="Pfam" id="PF08592">
    <property type="entry name" value="Anthrone_oxy"/>
    <property type="match status" value="1"/>
</dbReference>
<evidence type="ECO:0000256" key="1">
    <source>
        <dbReference type="ARBA" id="ARBA00004141"/>
    </source>
</evidence>
<dbReference type="PANTHER" id="PTHR35042:SF1">
    <property type="entry name" value="DUF1772-DOMAIN-CONTAINING PROTEIN"/>
    <property type="match status" value="1"/>
</dbReference>
<evidence type="ECO:0000256" key="4">
    <source>
        <dbReference type="ARBA" id="ARBA00023136"/>
    </source>
</evidence>
<accession>A0A9W8YRU1</accession>
<feature type="transmembrane region" description="Helical" evidence="6">
    <location>
        <begin position="20"/>
        <end position="39"/>
    </location>
</feature>
<protein>
    <submittedName>
        <fullName evidence="7">Uncharacterized protein</fullName>
    </submittedName>
</protein>
<keyword evidence="4 6" id="KW-0472">Membrane</keyword>
<dbReference type="GO" id="GO:0016020">
    <property type="term" value="C:membrane"/>
    <property type="evidence" value="ECO:0007669"/>
    <property type="project" value="UniProtKB-SubCell"/>
</dbReference>
<dbReference type="PANTHER" id="PTHR35042">
    <property type="entry name" value="ANTHRONE OXYGENASE ENCC"/>
    <property type="match status" value="1"/>
</dbReference>
<dbReference type="Proteomes" id="UP001140453">
    <property type="component" value="Unassembled WGS sequence"/>
</dbReference>
<comment type="caution">
    <text evidence="7">The sequence shown here is derived from an EMBL/GenBank/DDBJ whole genome shotgun (WGS) entry which is preliminary data.</text>
</comment>
<dbReference type="AlphaFoldDB" id="A0A9W8YRU1"/>
<evidence type="ECO:0000256" key="6">
    <source>
        <dbReference type="SAM" id="Phobius"/>
    </source>
</evidence>